<accession>A0A4U7KXB5</accession>
<dbReference type="Proteomes" id="UP000306050">
    <property type="component" value="Chromosome SGRAM_13"/>
</dbReference>
<feature type="domain" description="Cyclin-like" evidence="3">
    <location>
        <begin position="282"/>
        <end position="364"/>
    </location>
</feature>
<feature type="region of interest" description="Disordered" evidence="2">
    <location>
        <begin position="437"/>
        <end position="483"/>
    </location>
</feature>
<dbReference type="Pfam" id="PF00134">
    <property type="entry name" value="Cyclin_N"/>
    <property type="match status" value="1"/>
</dbReference>
<dbReference type="AlphaFoldDB" id="A0A4U7KXB5"/>
<dbReference type="PANTHER" id="PTHR10026">
    <property type="entry name" value="CYCLIN"/>
    <property type="match status" value="1"/>
</dbReference>
<keyword evidence="1" id="KW-0195">Cyclin</keyword>
<dbReference type="GeneID" id="40725013"/>
<dbReference type="Gene3D" id="1.10.472.10">
    <property type="entry name" value="Cyclin-like"/>
    <property type="match status" value="2"/>
</dbReference>
<reference evidence="4 5" key="1">
    <citation type="submission" date="2019-05" db="EMBL/GenBank/DDBJ databases">
        <title>Sporisorium graminicola CBS 10092 draft sequencing and annotation.</title>
        <authorList>
            <person name="Solano-Gonzalez S."/>
            <person name="Caddick M.X."/>
            <person name="Darby A."/>
        </authorList>
    </citation>
    <scope>NUCLEOTIDE SEQUENCE [LARGE SCALE GENOMIC DNA]</scope>
    <source>
        <strain evidence="4 5">CBS 10092</strain>
    </source>
</reference>
<dbReference type="EMBL" id="SRRM01000006">
    <property type="protein sequence ID" value="TKY88877.1"/>
    <property type="molecule type" value="Genomic_DNA"/>
</dbReference>
<dbReference type="RefSeq" id="XP_029740862.1">
    <property type="nucleotide sequence ID" value="XM_029882717.1"/>
</dbReference>
<dbReference type="GO" id="GO:0016538">
    <property type="term" value="F:cyclin-dependent protein serine/threonine kinase regulator activity"/>
    <property type="evidence" value="ECO:0007669"/>
    <property type="project" value="InterPro"/>
</dbReference>
<feature type="region of interest" description="Disordered" evidence="2">
    <location>
        <begin position="212"/>
        <end position="234"/>
    </location>
</feature>
<proteinExistence type="inferred from homology"/>
<dbReference type="KEGG" id="sgra:EX895_002118"/>
<evidence type="ECO:0000256" key="2">
    <source>
        <dbReference type="SAM" id="MobiDB-lite"/>
    </source>
</evidence>
<dbReference type="GO" id="GO:0006357">
    <property type="term" value="P:regulation of transcription by RNA polymerase II"/>
    <property type="evidence" value="ECO:0007669"/>
    <property type="project" value="InterPro"/>
</dbReference>
<dbReference type="InterPro" id="IPR043198">
    <property type="entry name" value="Cyclin/Ssn8"/>
</dbReference>
<dbReference type="InterPro" id="IPR006671">
    <property type="entry name" value="Cyclin_N"/>
</dbReference>
<name>A0A4U7KXB5_9BASI</name>
<evidence type="ECO:0000313" key="5">
    <source>
        <dbReference type="Proteomes" id="UP000306050"/>
    </source>
</evidence>
<gene>
    <name evidence="4" type="ORF">EX895_002118</name>
</gene>
<feature type="region of interest" description="Disordered" evidence="2">
    <location>
        <begin position="1"/>
        <end position="61"/>
    </location>
</feature>
<evidence type="ECO:0000313" key="4">
    <source>
        <dbReference type="EMBL" id="TKY88877.1"/>
    </source>
</evidence>
<protein>
    <recommendedName>
        <fullName evidence="3">Cyclin-like domain-containing protein</fullName>
    </recommendedName>
</protein>
<keyword evidence="5" id="KW-1185">Reference proteome</keyword>
<dbReference type="InterPro" id="IPR013763">
    <property type="entry name" value="Cyclin-like_dom"/>
</dbReference>
<dbReference type="InterPro" id="IPR036915">
    <property type="entry name" value="Cyclin-like_sf"/>
</dbReference>
<comment type="caution">
    <text evidence="4">The sequence shown here is derived from an EMBL/GenBank/DDBJ whole genome shotgun (WGS) entry which is preliminary data.</text>
</comment>
<evidence type="ECO:0000256" key="1">
    <source>
        <dbReference type="RuleBase" id="RU000383"/>
    </source>
</evidence>
<sequence length="696" mass="73912">MPAHAWGPPPTGPAAWQNQTGAGGNGIVQIQPPAGPYRAVPQPDATLRAANPSGVETTPPIPDPPAIPTFSHIPYFTAIQLETLYARRRGARMSAATWLTNRDIATGFIQSVASRLGFPQRTIATAQQTYQRFHLFYPPSDFVVHEIAVASLFVAAKLNDTHKKPRDLLLASYALRFPQLVKGGGATSGQDAASAVDELAFPTLAGQKRKHSAAIVESSTGRSNGGDTSSPKPLAMAIGSVGEGDIDPLILETDRKRLMALEKLILESLCFNFHSNANIALKMVIKLGRKSNLSKPFIRTAWKLAADLFRTSSPMQYPPNVIAVAALYAAALLARPPPRSTMPIGRAETAATADDADGEDTLVAFLHSIKAVSATPAPQSMTSDAGSPTSIPLSEPFPGCDAKCHVHIEDVEEAVHDLLDLYLACAAQLPPSLYMPSAPGTHGHGGSAGATPSPLSPADPMDVYNASPSSSGGLSDGQPASARKKLKQYEYSPPPFGLVDWLNSSRCTQLQGVSGARKPTAAATQGLTDPTAPTKRLSILLTDLKIYLRGIEYDRQRADDAFLAQLGVFAEVNVIPLPGTEGVDPAAAVAGVQSILVGASHSVIIELRPLDDTAWAPNSGAGILADLDERTRGIVERIRRRKLVTSLRATFTEPEVEKRAGVSAHVAEQQPPKEPAAGDATATKRNRIEQAKRYLF</sequence>
<dbReference type="SUPFAM" id="SSF47954">
    <property type="entry name" value="Cyclin-like"/>
    <property type="match status" value="2"/>
</dbReference>
<evidence type="ECO:0000259" key="3">
    <source>
        <dbReference type="SMART" id="SM00385"/>
    </source>
</evidence>
<dbReference type="OrthoDB" id="25002at2759"/>
<feature type="domain" description="Cyclin-like" evidence="3">
    <location>
        <begin position="107"/>
        <end position="267"/>
    </location>
</feature>
<feature type="region of interest" description="Disordered" evidence="2">
    <location>
        <begin position="658"/>
        <end position="685"/>
    </location>
</feature>
<comment type="similarity">
    <text evidence="1">Belongs to the cyclin family.</text>
</comment>
<organism evidence="4 5">
    <name type="scientific">Sporisorium graminicola</name>
    <dbReference type="NCBI Taxonomy" id="280036"/>
    <lineage>
        <taxon>Eukaryota</taxon>
        <taxon>Fungi</taxon>
        <taxon>Dikarya</taxon>
        <taxon>Basidiomycota</taxon>
        <taxon>Ustilaginomycotina</taxon>
        <taxon>Ustilaginomycetes</taxon>
        <taxon>Ustilaginales</taxon>
        <taxon>Ustilaginaceae</taxon>
        <taxon>Sporisorium</taxon>
    </lineage>
</organism>
<dbReference type="SMART" id="SM00385">
    <property type="entry name" value="CYCLIN"/>
    <property type="match status" value="2"/>
</dbReference>
<feature type="compositionally biased region" description="Polar residues" evidence="2">
    <location>
        <begin position="217"/>
        <end position="231"/>
    </location>
</feature>